<evidence type="ECO:0000313" key="2">
    <source>
        <dbReference type="Proteomes" id="UP001596142"/>
    </source>
</evidence>
<reference evidence="2" key="1">
    <citation type="journal article" date="2019" name="Int. J. Syst. Evol. Microbiol.">
        <title>The Global Catalogue of Microorganisms (GCM) 10K type strain sequencing project: providing services to taxonomists for standard genome sequencing and annotation.</title>
        <authorList>
            <consortium name="The Broad Institute Genomics Platform"/>
            <consortium name="The Broad Institute Genome Sequencing Center for Infectious Disease"/>
            <person name="Wu L."/>
            <person name="Ma J."/>
        </authorList>
    </citation>
    <scope>NUCLEOTIDE SEQUENCE [LARGE SCALE GENOMIC DNA]</scope>
    <source>
        <strain evidence="2">CECT 7184</strain>
    </source>
</reference>
<evidence type="ECO:0008006" key="3">
    <source>
        <dbReference type="Google" id="ProtNLM"/>
    </source>
</evidence>
<accession>A0ABW0YLA8</accession>
<proteinExistence type="predicted"/>
<organism evidence="1 2">
    <name type="scientific">Thalassorhabdus alkalitolerans</name>
    <dbReference type="NCBI Taxonomy" id="2282697"/>
    <lineage>
        <taxon>Bacteria</taxon>
        <taxon>Bacillati</taxon>
        <taxon>Bacillota</taxon>
        <taxon>Bacilli</taxon>
        <taxon>Bacillales</taxon>
        <taxon>Bacillaceae</taxon>
        <taxon>Thalassorhabdus</taxon>
    </lineage>
</organism>
<name>A0ABW0YLA8_9BACI</name>
<evidence type="ECO:0000313" key="1">
    <source>
        <dbReference type="EMBL" id="MFC5711953.1"/>
    </source>
</evidence>
<keyword evidence="2" id="KW-1185">Reference proteome</keyword>
<sequence length="211" mass="24870">MAHHLYGFDEYENVRFIPENGVALCCECHNDFHGRYSFGNNTLEQFKEYIQGLNYDTYELEKSLDILKPMLEEEIKKKKEKRKKHYSIAKLATIINEYPEIVRILMMHGQIKGAYTDQDGIWVIPQEEAEEFFELRPEKRKKLINCLVGKQYGNLTITKVIGRKLEGKKGRQERLYVEVRCKCGEVREKPYYSIERGTIKCSSSCKGDFYQ</sequence>
<comment type="caution">
    <text evidence="1">The sequence shown here is derived from an EMBL/GenBank/DDBJ whole genome shotgun (WGS) entry which is preliminary data.</text>
</comment>
<protein>
    <recommendedName>
        <fullName evidence="3">HNH endonuclease</fullName>
    </recommendedName>
</protein>
<dbReference type="Proteomes" id="UP001596142">
    <property type="component" value="Unassembled WGS sequence"/>
</dbReference>
<gene>
    <name evidence="1" type="ORF">ACFPU1_04120</name>
</gene>
<dbReference type="EMBL" id="JBHSOZ010000003">
    <property type="protein sequence ID" value="MFC5711953.1"/>
    <property type="molecule type" value="Genomic_DNA"/>
</dbReference>
<dbReference type="RefSeq" id="WP_385938926.1">
    <property type="nucleotide sequence ID" value="NZ_JBHSOZ010000003.1"/>
</dbReference>